<name>A0A0E9WWI0_ANGAN</name>
<evidence type="ECO:0000313" key="2">
    <source>
        <dbReference type="EMBL" id="JAH93793.1"/>
    </source>
</evidence>
<feature type="region of interest" description="Disordered" evidence="1">
    <location>
        <begin position="1"/>
        <end position="24"/>
    </location>
</feature>
<reference evidence="2" key="1">
    <citation type="submission" date="2014-11" db="EMBL/GenBank/DDBJ databases">
        <authorList>
            <person name="Amaro Gonzalez C."/>
        </authorList>
    </citation>
    <scope>NUCLEOTIDE SEQUENCE</scope>
</reference>
<proteinExistence type="predicted"/>
<dbReference type="AlphaFoldDB" id="A0A0E9WWI0"/>
<dbReference type="EMBL" id="GBXM01014784">
    <property type="protein sequence ID" value="JAH93793.1"/>
    <property type="molecule type" value="Transcribed_RNA"/>
</dbReference>
<accession>A0A0E9WWI0</accession>
<organism evidence="2">
    <name type="scientific">Anguilla anguilla</name>
    <name type="common">European freshwater eel</name>
    <name type="synonym">Muraena anguilla</name>
    <dbReference type="NCBI Taxonomy" id="7936"/>
    <lineage>
        <taxon>Eukaryota</taxon>
        <taxon>Metazoa</taxon>
        <taxon>Chordata</taxon>
        <taxon>Craniata</taxon>
        <taxon>Vertebrata</taxon>
        <taxon>Euteleostomi</taxon>
        <taxon>Actinopterygii</taxon>
        <taxon>Neopterygii</taxon>
        <taxon>Teleostei</taxon>
        <taxon>Anguilliformes</taxon>
        <taxon>Anguillidae</taxon>
        <taxon>Anguilla</taxon>
    </lineage>
</organism>
<reference evidence="2" key="2">
    <citation type="journal article" date="2015" name="Fish Shellfish Immunol.">
        <title>Early steps in the European eel (Anguilla anguilla)-Vibrio vulnificus interaction in the gills: Role of the RtxA13 toxin.</title>
        <authorList>
            <person name="Callol A."/>
            <person name="Pajuelo D."/>
            <person name="Ebbesson L."/>
            <person name="Teles M."/>
            <person name="MacKenzie S."/>
            <person name="Amaro C."/>
        </authorList>
    </citation>
    <scope>NUCLEOTIDE SEQUENCE</scope>
</reference>
<protein>
    <submittedName>
        <fullName evidence="2">Uncharacterized protein</fullName>
    </submittedName>
</protein>
<sequence>MRELVGPDKTVLHIRSAKHSDNNM</sequence>
<evidence type="ECO:0000256" key="1">
    <source>
        <dbReference type="SAM" id="MobiDB-lite"/>
    </source>
</evidence>